<keyword evidence="2" id="KW-1185">Reference proteome</keyword>
<proteinExistence type="predicted"/>
<accession>A0AA35NHC3</accession>
<evidence type="ECO:0000313" key="1">
    <source>
        <dbReference type="EMBL" id="CAI4038055.1"/>
    </source>
</evidence>
<dbReference type="GeneID" id="80917266"/>
<dbReference type="EMBL" id="OX365760">
    <property type="protein sequence ID" value="CAI4038055.1"/>
    <property type="molecule type" value="Genomic_DNA"/>
</dbReference>
<organism evidence="1 2">
    <name type="scientific">Saccharomyces mikatae IFO 1815</name>
    <dbReference type="NCBI Taxonomy" id="226126"/>
    <lineage>
        <taxon>Eukaryota</taxon>
        <taxon>Fungi</taxon>
        <taxon>Dikarya</taxon>
        <taxon>Ascomycota</taxon>
        <taxon>Saccharomycotina</taxon>
        <taxon>Saccharomycetes</taxon>
        <taxon>Saccharomycetales</taxon>
        <taxon>Saccharomycetaceae</taxon>
        <taxon>Saccharomyces</taxon>
    </lineage>
</organism>
<protein>
    <recommendedName>
        <fullName evidence="3">Csn9p</fullName>
    </recommendedName>
</protein>
<sequence length="160" mass="19340">MREEIIKTLEDFHKYHYKEEWLNSKDLDERQLLEIFAFGNVEDLPKNIRLTPPMRSKLERLTLITLSEKYNELSYEMVRQECQIEDNGIIEGHLIELQDILKAEMDSVNEFIKILNRFDCRDVYCCERELIVVKKPRVTKEYLVHNLHSWEINLKQNILE</sequence>
<evidence type="ECO:0000313" key="2">
    <source>
        <dbReference type="Proteomes" id="UP001161438"/>
    </source>
</evidence>
<dbReference type="AlphaFoldDB" id="A0AA35NHC3"/>
<reference evidence="1" key="1">
    <citation type="submission" date="2022-10" db="EMBL/GenBank/DDBJ databases">
        <authorList>
            <person name="Byrne P K."/>
        </authorList>
    </citation>
    <scope>NUCLEOTIDE SEQUENCE</scope>
    <source>
        <strain evidence="1">IFO1815</strain>
    </source>
</reference>
<gene>
    <name evidence="1" type="primary">SMKI04G3940</name>
    <name evidence="1" type="ORF">SMKI_04G3940</name>
</gene>
<name>A0AA35NHC3_SACMI</name>
<evidence type="ECO:0008006" key="3">
    <source>
        <dbReference type="Google" id="ProtNLM"/>
    </source>
</evidence>
<dbReference type="RefSeq" id="XP_056081170.1">
    <property type="nucleotide sequence ID" value="XM_056221373.1"/>
</dbReference>
<dbReference type="Proteomes" id="UP001161438">
    <property type="component" value="Chromosome 4"/>
</dbReference>